<dbReference type="RefSeq" id="WP_154540906.1">
    <property type="nucleotide sequence ID" value="NZ_JAXDSU010000061.1"/>
</dbReference>
<sequence length="284" mass="33938">MTNDKKIIEELIEYQLENTKVNLIREKDGIGVYRVETPGHSYVLKYFYNKEFRREISYYQTLKSLNIPTIQVFGSTQSSILLENINGSFEFRLGQKEDFENKNIIKALARWYKLLHKNGMKYAEDNNLYSQWDYLSELNLYKMANKFDLSNEKSFINFMNFYPRICEKMRNAKKTLIYQDFYYTNMVVSIDESKAFMFDYNMLGKGSYISDILNVTYWFSKENKQLFIDEYGGIDYQLLNLEKLIAPFIALIIAMERNVYLSWTQDAKDTIINKVDSYLEYFHN</sequence>
<dbReference type="InterPro" id="IPR011009">
    <property type="entry name" value="Kinase-like_dom_sf"/>
</dbReference>
<protein>
    <recommendedName>
        <fullName evidence="3">Aminoglycoside phosphotransferase domain-containing protein</fullName>
    </recommendedName>
</protein>
<evidence type="ECO:0008006" key="3">
    <source>
        <dbReference type="Google" id="ProtNLM"/>
    </source>
</evidence>
<dbReference type="EMBL" id="VULQ01000007">
    <property type="protein sequence ID" value="MSS78104.1"/>
    <property type="molecule type" value="Genomic_DNA"/>
</dbReference>
<dbReference type="Proteomes" id="UP000441925">
    <property type="component" value="Unassembled WGS sequence"/>
</dbReference>
<dbReference type="AlphaFoldDB" id="A0A6N7VVQ6"/>
<dbReference type="SUPFAM" id="SSF56112">
    <property type="entry name" value="Protein kinase-like (PK-like)"/>
    <property type="match status" value="1"/>
</dbReference>
<comment type="caution">
    <text evidence="1">The sequence shown here is derived from an EMBL/GenBank/DDBJ whole genome shotgun (WGS) entry which is preliminary data.</text>
</comment>
<evidence type="ECO:0000313" key="2">
    <source>
        <dbReference type="Proteomes" id="UP000441925"/>
    </source>
</evidence>
<name>A0A6N7VVQ6_9FIRM</name>
<keyword evidence="2" id="KW-1185">Reference proteome</keyword>
<evidence type="ECO:0000313" key="1">
    <source>
        <dbReference type="EMBL" id="MSS78104.1"/>
    </source>
</evidence>
<proteinExistence type="predicted"/>
<reference evidence="1 2" key="1">
    <citation type="submission" date="2019-08" db="EMBL/GenBank/DDBJ databases">
        <title>In-depth cultivation of the pig gut microbiome towards novel bacterial diversity and tailored functional studies.</title>
        <authorList>
            <person name="Wylensek D."/>
            <person name="Hitch T.C.A."/>
            <person name="Clavel T."/>
        </authorList>
    </citation>
    <scope>NUCLEOTIDE SEQUENCE [LARGE SCALE GENOMIC DNA]</scope>
    <source>
        <strain evidence="1 2">WCA-380-WT-2B</strain>
    </source>
</reference>
<accession>A0A6N7VVQ6</accession>
<gene>
    <name evidence="1" type="ORF">FYJ26_06780</name>
</gene>
<organism evidence="1 2">
    <name type="scientific">Anaerococcus porci</name>
    <dbReference type="NCBI Taxonomy" id="2652269"/>
    <lineage>
        <taxon>Bacteria</taxon>
        <taxon>Bacillati</taxon>
        <taxon>Bacillota</taxon>
        <taxon>Tissierellia</taxon>
        <taxon>Tissierellales</taxon>
        <taxon>Peptoniphilaceae</taxon>
        <taxon>Anaerococcus</taxon>
    </lineage>
</organism>